<dbReference type="Pfam" id="PF01225">
    <property type="entry name" value="Mur_ligase"/>
    <property type="match status" value="1"/>
</dbReference>
<dbReference type="GO" id="GO:0005524">
    <property type="term" value="F:ATP binding"/>
    <property type="evidence" value="ECO:0007669"/>
    <property type="project" value="UniProtKB-UniRule"/>
</dbReference>
<name>K4IFE8_PSYTT</name>
<dbReference type="Gene3D" id="3.40.1190.10">
    <property type="entry name" value="Mur-like, catalytic domain"/>
    <property type="match status" value="1"/>
</dbReference>
<comment type="subcellular location">
    <subcellularLocation>
        <location evidence="10 11">Cytoplasm</location>
    </subcellularLocation>
</comment>
<feature type="binding site" evidence="10">
    <location>
        <begin position="105"/>
        <end position="111"/>
    </location>
    <ligand>
        <name>ATP</name>
        <dbReference type="ChEBI" id="CHEBI:30616"/>
    </ligand>
</feature>
<dbReference type="InterPro" id="IPR013221">
    <property type="entry name" value="Mur_ligase_cen"/>
</dbReference>
<dbReference type="HOGENOM" id="CLU_031507_1_2_10"/>
<organism evidence="15 16">
    <name type="scientific">Psychroflexus torquis (strain ATCC 700755 / CIP 106069 / ACAM 623)</name>
    <dbReference type="NCBI Taxonomy" id="313595"/>
    <lineage>
        <taxon>Bacteria</taxon>
        <taxon>Pseudomonadati</taxon>
        <taxon>Bacteroidota</taxon>
        <taxon>Flavobacteriia</taxon>
        <taxon>Flavobacteriales</taxon>
        <taxon>Flavobacteriaceae</taxon>
        <taxon>Psychroflexus</taxon>
    </lineage>
</organism>
<keyword evidence="4 10" id="KW-0547">Nucleotide-binding</keyword>
<dbReference type="Proteomes" id="UP000008514">
    <property type="component" value="Chromosome"/>
</dbReference>
<evidence type="ECO:0000256" key="7">
    <source>
        <dbReference type="ARBA" id="ARBA00022984"/>
    </source>
</evidence>
<sequence length="435" mass="48660">MELFLFLIMTAMTDLYSKFVDSSSICTDTRKIESNCLFFALKGDNFDGNLYADQALEKGASFAVIDNPDLQGDRKILVKNVLATLQDLAHFHRKQLKIPIVAITGSNGKTTTKKLVSEVLSKKFKVRATKGNLNNHIGVPLTLLSFTAELDLGIIEIGANHQKEIESLCKIAEPNYGYITNFGKAHLEGFGGVEGVIKGKSELYDYLIHHDGLIFFNRDDDIQVKKAVNYKNYSIGEKPLSDCRVTFMDANPFVELEYSHLQIKSQLIGEYNFKNIAAAIGVGRYFGVGKDEIKEAIENFEAEEMRSQVIEKNDLKILLDAYNANPTSMKAALESFKKMSSQSQTVILGDMFEIGETTLEEHRQILKTCETLNFDSILACGEHFSEASKGFENISSFRTKKDLTAFISKYKPKASSFILIKGSRGMQLETLMDAF</sequence>
<keyword evidence="1 10" id="KW-0963">Cytoplasm</keyword>
<dbReference type="EMBL" id="CP003879">
    <property type="protein sequence ID" value="AFU69267.1"/>
    <property type="molecule type" value="Genomic_DNA"/>
</dbReference>
<dbReference type="InterPro" id="IPR036565">
    <property type="entry name" value="Mur-like_cat_sf"/>
</dbReference>
<dbReference type="eggNOG" id="COG0770">
    <property type="taxonomic scope" value="Bacteria"/>
</dbReference>
<dbReference type="GO" id="GO:0009252">
    <property type="term" value="P:peptidoglycan biosynthetic process"/>
    <property type="evidence" value="ECO:0007669"/>
    <property type="project" value="UniProtKB-UniRule"/>
</dbReference>
<evidence type="ECO:0000256" key="10">
    <source>
        <dbReference type="HAMAP-Rule" id="MF_02019"/>
    </source>
</evidence>
<evidence type="ECO:0000256" key="2">
    <source>
        <dbReference type="ARBA" id="ARBA00022598"/>
    </source>
</evidence>
<feature type="domain" description="Mur ligase C-terminal" evidence="13">
    <location>
        <begin position="305"/>
        <end position="424"/>
    </location>
</feature>
<evidence type="ECO:0000259" key="13">
    <source>
        <dbReference type="Pfam" id="PF02875"/>
    </source>
</evidence>
<keyword evidence="16" id="KW-1185">Reference proteome</keyword>
<dbReference type="GO" id="GO:0051301">
    <property type="term" value="P:cell division"/>
    <property type="evidence" value="ECO:0007669"/>
    <property type="project" value="UniProtKB-KW"/>
</dbReference>
<keyword evidence="8 10" id="KW-0131">Cell cycle</keyword>
<gene>
    <name evidence="10" type="primary">murF</name>
    <name evidence="15" type="ordered locus">P700755_002508</name>
</gene>
<dbReference type="HAMAP" id="MF_02019">
    <property type="entry name" value="MurF"/>
    <property type="match status" value="1"/>
</dbReference>
<keyword evidence="9 10" id="KW-0961">Cell wall biogenesis/degradation</keyword>
<dbReference type="PANTHER" id="PTHR43024:SF1">
    <property type="entry name" value="UDP-N-ACETYLMURAMOYL-TRIPEPTIDE--D-ALANYL-D-ALANINE LIGASE"/>
    <property type="match status" value="1"/>
</dbReference>
<evidence type="ECO:0000256" key="6">
    <source>
        <dbReference type="ARBA" id="ARBA00022960"/>
    </source>
</evidence>
<dbReference type="AlphaFoldDB" id="K4IFE8"/>
<dbReference type="SUPFAM" id="SSF63418">
    <property type="entry name" value="MurE/MurF N-terminal domain"/>
    <property type="match status" value="1"/>
</dbReference>
<dbReference type="SUPFAM" id="SSF53623">
    <property type="entry name" value="MurD-like peptide ligases, catalytic domain"/>
    <property type="match status" value="1"/>
</dbReference>
<dbReference type="Pfam" id="PF08245">
    <property type="entry name" value="Mur_ligase_M"/>
    <property type="match status" value="1"/>
</dbReference>
<evidence type="ECO:0000256" key="8">
    <source>
        <dbReference type="ARBA" id="ARBA00023306"/>
    </source>
</evidence>
<dbReference type="GO" id="GO:0005737">
    <property type="term" value="C:cytoplasm"/>
    <property type="evidence" value="ECO:0007669"/>
    <property type="project" value="UniProtKB-SubCell"/>
</dbReference>
<reference evidence="15" key="1">
    <citation type="submission" date="2006-03" db="EMBL/GenBank/DDBJ databases">
        <authorList>
            <person name="Bowman J."/>
            <person name="Ferriera S."/>
            <person name="Johnson J."/>
            <person name="Kravitz S."/>
            <person name="Halpern A."/>
            <person name="Remington K."/>
            <person name="Beeson K."/>
            <person name="Tran B."/>
            <person name="Rogers Y.-H."/>
            <person name="Friedman R."/>
            <person name="Venter J.C."/>
        </authorList>
    </citation>
    <scope>NUCLEOTIDE SEQUENCE [LARGE SCALE GENOMIC DNA]</scope>
    <source>
        <strain evidence="15">ATCC 700755</strain>
    </source>
</reference>
<evidence type="ECO:0000256" key="11">
    <source>
        <dbReference type="RuleBase" id="RU004136"/>
    </source>
</evidence>
<dbReference type="KEGG" id="ptq:P700755_002508"/>
<comment type="function">
    <text evidence="10 11">Involved in cell wall formation. Catalyzes the final step in the synthesis of UDP-N-acetylmuramoyl-pentapeptide, the precursor of murein.</text>
</comment>
<dbReference type="NCBIfam" id="TIGR01143">
    <property type="entry name" value="murF"/>
    <property type="match status" value="1"/>
</dbReference>
<keyword evidence="7 10" id="KW-0573">Peptidoglycan synthesis</keyword>
<comment type="catalytic activity">
    <reaction evidence="10 11">
        <text>D-alanyl-D-alanine + UDP-N-acetyl-alpha-D-muramoyl-L-alanyl-gamma-D-glutamyl-meso-2,6-diaminopimelate + ATP = UDP-N-acetyl-alpha-D-muramoyl-L-alanyl-gamma-D-glutamyl-meso-2,6-diaminopimeloyl-D-alanyl-D-alanine + ADP + phosphate + H(+)</text>
        <dbReference type="Rhea" id="RHEA:28374"/>
        <dbReference type="ChEBI" id="CHEBI:15378"/>
        <dbReference type="ChEBI" id="CHEBI:30616"/>
        <dbReference type="ChEBI" id="CHEBI:43474"/>
        <dbReference type="ChEBI" id="CHEBI:57822"/>
        <dbReference type="ChEBI" id="CHEBI:61386"/>
        <dbReference type="ChEBI" id="CHEBI:83905"/>
        <dbReference type="ChEBI" id="CHEBI:456216"/>
        <dbReference type="EC" id="6.3.2.10"/>
    </reaction>
</comment>
<evidence type="ECO:0000259" key="14">
    <source>
        <dbReference type="Pfam" id="PF08245"/>
    </source>
</evidence>
<dbReference type="UniPathway" id="UPA00219"/>
<evidence type="ECO:0000313" key="16">
    <source>
        <dbReference type="Proteomes" id="UP000008514"/>
    </source>
</evidence>
<dbReference type="GO" id="GO:0008360">
    <property type="term" value="P:regulation of cell shape"/>
    <property type="evidence" value="ECO:0007669"/>
    <property type="project" value="UniProtKB-KW"/>
</dbReference>
<dbReference type="InterPro" id="IPR000713">
    <property type="entry name" value="Mur_ligase_N"/>
</dbReference>
<feature type="domain" description="Mur ligase central" evidence="14">
    <location>
        <begin position="103"/>
        <end position="282"/>
    </location>
</feature>
<evidence type="ECO:0000256" key="9">
    <source>
        <dbReference type="ARBA" id="ARBA00023316"/>
    </source>
</evidence>
<dbReference type="InterPro" id="IPR035911">
    <property type="entry name" value="MurE/MurF_N"/>
</dbReference>
<keyword evidence="5 10" id="KW-0067">ATP-binding</keyword>
<proteinExistence type="inferred from homology"/>
<dbReference type="InterPro" id="IPR036615">
    <property type="entry name" value="Mur_ligase_C_dom_sf"/>
</dbReference>
<dbReference type="GO" id="GO:0008766">
    <property type="term" value="F:UDP-N-acetylmuramoylalanyl-D-glutamyl-2,6-diaminopimelate-D-alanyl-D-alanine ligase activity"/>
    <property type="evidence" value="ECO:0007669"/>
    <property type="project" value="RHEA"/>
</dbReference>
<evidence type="ECO:0000256" key="5">
    <source>
        <dbReference type="ARBA" id="ARBA00022840"/>
    </source>
</evidence>
<feature type="domain" description="Mur ligase N-terminal catalytic" evidence="12">
    <location>
        <begin position="24"/>
        <end position="76"/>
    </location>
</feature>
<dbReference type="InterPro" id="IPR005863">
    <property type="entry name" value="UDP-N-AcMur_synth"/>
</dbReference>
<reference evidence="15" key="2">
    <citation type="submission" date="2012-09" db="EMBL/GenBank/DDBJ databases">
        <title>The complete sequence of Psychroflexus torquis an extreme psychrophile from sea-ice that is stimulated by light.</title>
        <authorList>
            <person name="Feng S."/>
            <person name="Powell S.M."/>
            <person name="Bowman J.P."/>
        </authorList>
    </citation>
    <scope>NUCLEOTIDE SEQUENCE [LARGE SCALE GENOMIC DNA]</scope>
    <source>
        <strain evidence="15">ATCC 700755</strain>
    </source>
</reference>
<evidence type="ECO:0000256" key="4">
    <source>
        <dbReference type="ARBA" id="ARBA00022741"/>
    </source>
</evidence>
<dbReference type="SUPFAM" id="SSF53244">
    <property type="entry name" value="MurD-like peptide ligases, peptide-binding domain"/>
    <property type="match status" value="1"/>
</dbReference>
<keyword evidence="3 10" id="KW-0132">Cell division</keyword>
<dbReference type="PANTHER" id="PTHR43024">
    <property type="entry name" value="UDP-N-ACETYLMURAMOYL-TRIPEPTIDE--D-ALANYL-D-ALANINE LIGASE"/>
    <property type="match status" value="1"/>
</dbReference>
<keyword evidence="2 10" id="KW-0436">Ligase</keyword>
<evidence type="ECO:0000259" key="12">
    <source>
        <dbReference type="Pfam" id="PF01225"/>
    </source>
</evidence>
<evidence type="ECO:0000256" key="3">
    <source>
        <dbReference type="ARBA" id="ARBA00022618"/>
    </source>
</evidence>
<dbReference type="GO" id="GO:0071555">
    <property type="term" value="P:cell wall organization"/>
    <property type="evidence" value="ECO:0007669"/>
    <property type="project" value="UniProtKB-KW"/>
</dbReference>
<evidence type="ECO:0000256" key="1">
    <source>
        <dbReference type="ARBA" id="ARBA00022490"/>
    </source>
</evidence>
<comment type="pathway">
    <text evidence="10 11">Cell wall biogenesis; peptidoglycan biosynthesis.</text>
</comment>
<dbReference type="STRING" id="313595.P700755_002508"/>
<keyword evidence="6 10" id="KW-0133">Cell shape</keyword>
<dbReference type="Pfam" id="PF02875">
    <property type="entry name" value="Mur_ligase_C"/>
    <property type="match status" value="1"/>
</dbReference>
<dbReference type="Gene3D" id="3.40.1390.10">
    <property type="entry name" value="MurE/MurF, N-terminal domain"/>
    <property type="match status" value="1"/>
</dbReference>
<evidence type="ECO:0000313" key="15">
    <source>
        <dbReference type="EMBL" id="AFU69267.1"/>
    </source>
</evidence>
<dbReference type="GO" id="GO:0047480">
    <property type="term" value="F:UDP-N-acetylmuramoyl-tripeptide-D-alanyl-D-alanine ligase activity"/>
    <property type="evidence" value="ECO:0007669"/>
    <property type="project" value="UniProtKB-UniRule"/>
</dbReference>
<protein>
    <recommendedName>
        <fullName evidence="10 11">UDP-N-acetylmuramoyl-tripeptide--D-alanyl-D-alanine ligase</fullName>
        <ecNumber evidence="10 11">6.3.2.10</ecNumber>
    </recommendedName>
    <alternativeName>
        <fullName evidence="10">D-alanyl-D-alanine-adding enzyme</fullName>
    </alternativeName>
</protein>
<accession>K4IFE8</accession>
<comment type="similarity">
    <text evidence="10">Belongs to the MurCDEF family. MurF subfamily.</text>
</comment>
<dbReference type="InterPro" id="IPR051046">
    <property type="entry name" value="MurCDEF_CellWall_CoF430Synth"/>
</dbReference>
<dbReference type="Gene3D" id="3.90.190.20">
    <property type="entry name" value="Mur ligase, C-terminal domain"/>
    <property type="match status" value="1"/>
</dbReference>
<dbReference type="InterPro" id="IPR004101">
    <property type="entry name" value="Mur_ligase_C"/>
</dbReference>
<dbReference type="EC" id="6.3.2.10" evidence="10 11"/>